<dbReference type="AlphaFoldDB" id="A0A851NNB0"/>
<dbReference type="Proteomes" id="UP000613066">
    <property type="component" value="Unassembled WGS sequence"/>
</dbReference>
<protein>
    <submittedName>
        <fullName evidence="1">DYH14 protein</fullName>
    </submittedName>
</protein>
<accession>A0A851NNB0</accession>
<feature type="non-terminal residue" evidence="1">
    <location>
        <position position="1"/>
    </location>
</feature>
<sequence length="366" mass="41999">DKGRQPQMDGQSKILKEKLVPRLRFEPERTEVLLGAKGRCVRCEPAGSTGEDSSELPSSVKRKYSILRTAVYRGSTQSKHKAEIKEDDVCFGEVLSRSHRDGREESVCQPTRGSEHETMNLKRSITEVASGTSKEEILKKALPTTSACKIAQQVFGTSPSSTVDGRRTEMQKSVLEPSCHKKVCEQPNVERSLKKPVRAGVYSYDKTEPTGDDVIMHILRLRSKLGWQTKLPSRDYLAREADVARLQKITLMRPLLLKDSGEYIYCLQKHKNNFKVPYNPYNLQPVSTNTAMRYKEYWTVTASSVSKFHANEKLGEMEATPVPQWLRERHLYYKLLNLKLFSNFRMKKFFLHWKINVGRSKANKRK</sequence>
<comment type="caution">
    <text evidence="1">The sequence shown here is derived from an EMBL/GenBank/DDBJ whole genome shotgun (WGS) entry which is preliminary data.</text>
</comment>
<evidence type="ECO:0000313" key="2">
    <source>
        <dbReference type="Proteomes" id="UP000613066"/>
    </source>
</evidence>
<feature type="non-terminal residue" evidence="1">
    <location>
        <position position="366"/>
    </location>
</feature>
<keyword evidence="2" id="KW-1185">Reference proteome</keyword>
<dbReference type="OrthoDB" id="424310at2759"/>
<gene>
    <name evidence="1" type="primary">Dnah14</name>
    <name evidence="1" type="ORF">PENPIL_R07713</name>
</gene>
<name>A0A851NNB0_9GALL</name>
<dbReference type="EMBL" id="WBMW01001901">
    <property type="protein sequence ID" value="NXC41644.1"/>
    <property type="molecule type" value="Genomic_DNA"/>
</dbReference>
<evidence type="ECO:0000313" key="1">
    <source>
        <dbReference type="EMBL" id="NXC41644.1"/>
    </source>
</evidence>
<organism evidence="1 2">
    <name type="scientific">Penelope pileata</name>
    <dbReference type="NCBI Taxonomy" id="1118817"/>
    <lineage>
        <taxon>Eukaryota</taxon>
        <taxon>Metazoa</taxon>
        <taxon>Chordata</taxon>
        <taxon>Craniata</taxon>
        <taxon>Vertebrata</taxon>
        <taxon>Euteleostomi</taxon>
        <taxon>Archelosauria</taxon>
        <taxon>Archosauria</taxon>
        <taxon>Dinosauria</taxon>
        <taxon>Saurischia</taxon>
        <taxon>Theropoda</taxon>
        <taxon>Coelurosauria</taxon>
        <taxon>Aves</taxon>
        <taxon>Neognathae</taxon>
        <taxon>Galloanserae</taxon>
        <taxon>Galliformes</taxon>
        <taxon>Cracidae</taxon>
        <taxon>Penelope</taxon>
    </lineage>
</organism>
<reference evidence="1" key="1">
    <citation type="submission" date="2019-09" db="EMBL/GenBank/DDBJ databases">
        <title>Bird 10,000 Genomes (B10K) Project - Family phase.</title>
        <authorList>
            <person name="Zhang G."/>
        </authorList>
    </citation>
    <scope>NUCLEOTIDE SEQUENCE</scope>
    <source>
        <strain evidence="1">B10K-DU-001-08</strain>
        <tissue evidence="1">Muscle</tissue>
    </source>
</reference>
<proteinExistence type="predicted"/>